<reference evidence="3 4" key="1">
    <citation type="journal article" date="2011" name="Science">
        <title>The ecoresponsive genome of Daphnia pulex.</title>
        <authorList>
            <person name="Colbourne J.K."/>
            <person name="Pfrender M.E."/>
            <person name="Gilbert D."/>
            <person name="Thomas W.K."/>
            <person name="Tucker A."/>
            <person name="Oakley T.H."/>
            <person name="Tokishita S."/>
            <person name="Aerts A."/>
            <person name="Arnold G.J."/>
            <person name="Basu M.K."/>
            <person name="Bauer D.J."/>
            <person name="Caceres C.E."/>
            <person name="Carmel L."/>
            <person name="Casola C."/>
            <person name="Choi J.H."/>
            <person name="Detter J.C."/>
            <person name="Dong Q."/>
            <person name="Dusheyko S."/>
            <person name="Eads B.D."/>
            <person name="Frohlich T."/>
            <person name="Geiler-Samerotte K.A."/>
            <person name="Gerlach D."/>
            <person name="Hatcher P."/>
            <person name="Jogdeo S."/>
            <person name="Krijgsveld J."/>
            <person name="Kriventseva E.V."/>
            <person name="Kultz D."/>
            <person name="Laforsch C."/>
            <person name="Lindquist E."/>
            <person name="Lopez J."/>
            <person name="Manak J.R."/>
            <person name="Muller J."/>
            <person name="Pangilinan J."/>
            <person name="Patwardhan R.P."/>
            <person name="Pitluck S."/>
            <person name="Pritham E.J."/>
            <person name="Rechtsteiner A."/>
            <person name="Rho M."/>
            <person name="Rogozin I.B."/>
            <person name="Sakarya O."/>
            <person name="Salamov A."/>
            <person name="Schaack S."/>
            <person name="Shapiro H."/>
            <person name="Shiga Y."/>
            <person name="Skalitzky C."/>
            <person name="Smith Z."/>
            <person name="Souvorov A."/>
            <person name="Sung W."/>
            <person name="Tang Z."/>
            <person name="Tsuchiya D."/>
            <person name="Tu H."/>
            <person name="Vos H."/>
            <person name="Wang M."/>
            <person name="Wolf Y.I."/>
            <person name="Yamagata H."/>
            <person name="Yamada T."/>
            <person name="Ye Y."/>
            <person name="Shaw J.R."/>
            <person name="Andrews J."/>
            <person name="Crease T.J."/>
            <person name="Tang H."/>
            <person name="Lucas S.M."/>
            <person name="Robertson H.M."/>
            <person name="Bork P."/>
            <person name="Koonin E.V."/>
            <person name="Zdobnov E.M."/>
            <person name="Grigoriev I.V."/>
            <person name="Lynch M."/>
            <person name="Boore J.L."/>
        </authorList>
    </citation>
    <scope>NUCLEOTIDE SEQUENCE [LARGE SCALE GENOMIC DNA]</scope>
</reference>
<proteinExistence type="inferred from homology"/>
<accession>E9H5S6</accession>
<keyword evidence="2" id="KW-0732">Signal</keyword>
<dbReference type="OrthoDB" id="6339990at2759"/>
<evidence type="ECO:0000313" key="3">
    <source>
        <dbReference type="EMBL" id="EFX72920.1"/>
    </source>
</evidence>
<feature type="signal peptide" evidence="2">
    <location>
        <begin position="1"/>
        <end position="31"/>
    </location>
</feature>
<evidence type="ECO:0000256" key="1">
    <source>
        <dbReference type="ARBA" id="ARBA00010236"/>
    </source>
</evidence>
<sequence length="370" mass="42075">MKRRLRDYYFICFLTTGLILISLHHFNSSSADNTISICKTTSPNDATKRHQDCVPDDDEVDLELMATYPWIDDPTCRHFAVQFAKNKTRPKWALTSFPGSGVTWARQLIEGVTGPHYHLILVKIRIYTGTVYGKAESPIVTTGHHGNEADLNCECTILIKDHDVGLPDFASFPTIRNNLVKDNQTRKDNKKRGPIRSFLYDNRGILLLRNPMDALFTFAHFLGSSGNHTGVVSSSDFVGPQFDNYVDYVADTWADHAVGWIQDIQNGTVLFYERLLLEDTAAELTRLLNGIGFSDPHHPPVDPERMRCTLLHKDRADRKRTEKPVIPLTPSHRSKLMSAIERVQESLHKKGWPLLPVYLYDLRHKENPGV</sequence>
<feature type="chain" id="PRO_5003241541" description="Sulfotransferase domain-containing protein" evidence="2">
    <location>
        <begin position="32"/>
        <end position="370"/>
    </location>
</feature>
<gene>
    <name evidence="3" type="ORF">DAPPUDRAFT_110195</name>
</gene>
<comment type="similarity">
    <text evidence="1">Belongs to the WSCD family.</text>
</comment>
<name>E9H5S6_DAPPU</name>
<keyword evidence="4" id="KW-1185">Reference proteome</keyword>
<dbReference type="InParanoid" id="E9H5S6"/>
<evidence type="ECO:0008006" key="5">
    <source>
        <dbReference type="Google" id="ProtNLM"/>
    </source>
</evidence>
<dbReference type="KEGG" id="dpx:DAPPUDRAFT_110195"/>
<dbReference type="PANTHER" id="PTHR45964">
    <property type="entry name" value="WSCD FAMILY MEMBER CG9164"/>
    <property type="match status" value="1"/>
</dbReference>
<evidence type="ECO:0000313" key="4">
    <source>
        <dbReference type="Proteomes" id="UP000000305"/>
    </source>
</evidence>
<dbReference type="InterPro" id="IPR027417">
    <property type="entry name" value="P-loop_NTPase"/>
</dbReference>
<dbReference type="PhylomeDB" id="E9H5S6"/>
<dbReference type="Gene3D" id="3.40.50.300">
    <property type="entry name" value="P-loop containing nucleotide triphosphate hydrolases"/>
    <property type="match status" value="1"/>
</dbReference>
<dbReference type="HOGENOM" id="CLU_802304_0_0_1"/>
<dbReference type="PANTHER" id="PTHR45964:SF9">
    <property type="entry name" value="SULFOTRANSFERASE"/>
    <property type="match status" value="1"/>
</dbReference>
<organism evidence="3 4">
    <name type="scientific">Daphnia pulex</name>
    <name type="common">Water flea</name>
    <dbReference type="NCBI Taxonomy" id="6669"/>
    <lineage>
        <taxon>Eukaryota</taxon>
        <taxon>Metazoa</taxon>
        <taxon>Ecdysozoa</taxon>
        <taxon>Arthropoda</taxon>
        <taxon>Crustacea</taxon>
        <taxon>Branchiopoda</taxon>
        <taxon>Diplostraca</taxon>
        <taxon>Cladocera</taxon>
        <taxon>Anomopoda</taxon>
        <taxon>Daphniidae</taxon>
        <taxon>Daphnia</taxon>
    </lineage>
</organism>
<protein>
    <recommendedName>
        <fullName evidence="5">Sulfotransferase domain-containing protein</fullName>
    </recommendedName>
</protein>
<dbReference type="Proteomes" id="UP000000305">
    <property type="component" value="Unassembled WGS sequence"/>
</dbReference>
<dbReference type="AlphaFoldDB" id="E9H5S6"/>
<dbReference type="InterPro" id="IPR051589">
    <property type="entry name" value="Sialate-O-sulfotransferase"/>
</dbReference>
<evidence type="ECO:0000256" key="2">
    <source>
        <dbReference type="SAM" id="SignalP"/>
    </source>
</evidence>
<dbReference type="STRING" id="6669.E9H5S6"/>
<dbReference type="SUPFAM" id="SSF52540">
    <property type="entry name" value="P-loop containing nucleoside triphosphate hydrolases"/>
    <property type="match status" value="1"/>
</dbReference>
<dbReference type="EMBL" id="GL732594">
    <property type="protein sequence ID" value="EFX72920.1"/>
    <property type="molecule type" value="Genomic_DNA"/>
</dbReference>
<dbReference type="eggNOG" id="KOG4157">
    <property type="taxonomic scope" value="Eukaryota"/>
</dbReference>